<evidence type="ECO:0000313" key="16">
    <source>
        <dbReference type="EMBL" id="MCH4294105.1"/>
    </source>
</evidence>
<evidence type="ECO:0000256" key="9">
    <source>
        <dbReference type="ARBA" id="ARBA00061535"/>
    </source>
</evidence>
<evidence type="ECO:0000256" key="15">
    <source>
        <dbReference type="HAMAP-Rule" id="MF_00688"/>
    </source>
</evidence>
<dbReference type="RefSeq" id="WP_240590513.1">
    <property type="nucleotide sequence ID" value="NZ_JAKUDL010000002.1"/>
</dbReference>
<dbReference type="FunFam" id="3.40.630.70:FF:000001">
    <property type="entry name" value="Leucyl/phenylalanyl-tRNA--protein transferase"/>
    <property type="match status" value="1"/>
</dbReference>
<sequence length="236" mass="26657">MNGLSFIDDEHMRFPSPELALSDPNGLLAIGGSLHPKRLLAAYYDGIFPWFNAEDPILWWSPDPRAIFVPGELNVSRSLKKSLRRQPWRITLNQAFADVMAGCAQPRSKQKDTWITQEIQLAYLEMHSQGHAHSLEVWLGERLVGGLYGMAIGQVFCGESMFHRETDASKIAMLALHRHLQRNGFKLLDAQVMNPHLASLGAKEVSRSAFLSLLKRYRDEKVADGCWCTREVLIGE</sequence>
<dbReference type="InterPro" id="IPR042221">
    <property type="entry name" value="Leu/Phe-tRNA_Trfase_N"/>
</dbReference>
<comment type="catalytic activity">
    <reaction evidence="7 15">
        <text>N-terminal L-lysyl-[protein] + L-leucyl-tRNA(Leu) = N-terminal L-leucyl-L-lysyl-[protein] + tRNA(Leu) + H(+)</text>
        <dbReference type="Rhea" id="RHEA:12340"/>
        <dbReference type="Rhea" id="RHEA-COMP:9613"/>
        <dbReference type="Rhea" id="RHEA-COMP:9622"/>
        <dbReference type="Rhea" id="RHEA-COMP:12670"/>
        <dbReference type="Rhea" id="RHEA-COMP:12671"/>
        <dbReference type="ChEBI" id="CHEBI:15378"/>
        <dbReference type="ChEBI" id="CHEBI:65249"/>
        <dbReference type="ChEBI" id="CHEBI:78442"/>
        <dbReference type="ChEBI" id="CHEBI:78494"/>
        <dbReference type="ChEBI" id="CHEBI:133043"/>
        <dbReference type="EC" id="2.3.2.6"/>
    </reaction>
</comment>
<comment type="catalytic activity">
    <reaction evidence="6 15">
        <text>N-terminal L-arginyl-[protein] + L-leucyl-tRNA(Leu) = N-terminal L-leucyl-L-arginyl-[protein] + tRNA(Leu) + H(+)</text>
        <dbReference type="Rhea" id="RHEA:50416"/>
        <dbReference type="Rhea" id="RHEA-COMP:9613"/>
        <dbReference type="Rhea" id="RHEA-COMP:9622"/>
        <dbReference type="Rhea" id="RHEA-COMP:12672"/>
        <dbReference type="Rhea" id="RHEA-COMP:12673"/>
        <dbReference type="ChEBI" id="CHEBI:15378"/>
        <dbReference type="ChEBI" id="CHEBI:64719"/>
        <dbReference type="ChEBI" id="CHEBI:78442"/>
        <dbReference type="ChEBI" id="CHEBI:78494"/>
        <dbReference type="ChEBI" id="CHEBI:133044"/>
        <dbReference type="EC" id="2.3.2.6"/>
    </reaction>
</comment>
<dbReference type="EMBL" id="JAKUDL010000002">
    <property type="protein sequence ID" value="MCH4294105.1"/>
    <property type="molecule type" value="Genomic_DNA"/>
</dbReference>
<dbReference type="GO" id="GO:0005737">
    <property type="term" value="C:cytoplasm"/>
    <property type="evidence" value="ECO:0007669"/>
    <property type="project" value="UniProtKB-SubCell"/>
</dbReference>
<evidence type="ECO:0000256" key="6">
    <source>
        <dbReference type="ARBA" id="ARBA00050652"/>
    </source>
</evidence>
<evidence type="ECO:0000256" key="7">
    <source>
        <dbReference type="ARBA" id="ARBA00051538"/>
    </source>
</evidence>
<dbReference type="NCBIfam" id="TIGR00667">
    <property type="entry name" value="aat"/>
    <property type="match status" value="1"/>
</dbReference>
<dbReference type="Proteomes" id="UP001297581">
    <property type="component" value="Unassembled WGS sequence"/>
</dbReference>
<keyword evidence="2 15" id="KW-0963">Cytoplasm</keyword>
<dbReference type="InterPro" id="IPR042203">
    <property type="entry name" value="Leu/Phe-tRNA_Trfase_C"/>
</dbReference>
<keyword evidence="4 15" id="KW-0012">Acyltransferase</keyword>
<dbReference type="AlphaFoldDB" id="A0AAJ1BGA2"/>
<dbReference type="HAMAP" id="MF_00688">
    <property type="entry name" value="Leu_Phe_trans"/>
    <property type="match status" value="1"/>
</dbReference>
<evidence type="ECO:0000256" key="2">
    <source>
        <dbReference type="ARBA" id="ARBA00022490"/>
    </source>
</evidence>
<comment type="caution">
    <text evidence="16">The sequence shown here is derived from an EMBL/GenBank/DDBJ whole genome shotgun (WGS) entry which is preliminary data.</text>
</comment>
<dbReference type="SUPFAM" id="SSF55729">
    <property type="entry name" value="Acyl-CoA N-acyltransferases (Nat)"/>
    <property type="match status" value="1"/>
</dbReference>
<dbReference type="EC" id="2.3.2.6" evidence="10 15"/>
<keyword evidence="17" id="KW-1185">Reference proteome</keyword>
<evidence type="ECO:0000256" key="3">
    <source>
        <dbReference type="ARBA" id="ARBA00022679"/>
    </source>
</evidence>
<keyword evidence="3 15" id="KW-0808">Transferase</keyword>
<evidence type="ECO:0000256" key="14">
    <source>
        <dbReference type="ARBA" id="ARBA00083640"/>
    </source>
</evidence>
<evidence type="ECO:0000256" key="11">
    <source>
        <dbReference type="ARBA" id="ARBA00074372"/>
    </source>
</evidence>
<evidence type="ECO:0000256" key="10">
    <source>
        <dbReference type="ARBA" id="ARBA00066767"/>
    </source>
</evidence>
<comment type="function">
    <text evidence="8 15">Functions in the N-end rule pathway of protein degradation where it conjugates Leu, Phe and, less efficiently, Met from aminoacyl-tRNAs to the N-termini of proteins containing an N-terminal arginine or lysine.</text>
</comment>
<dbReference type="FunFam" id="3.30.70.3550:FF:000001">
    <property type="entry name" value="Leucyl/phenylalanyl-tRNA--protein transferase"/>
    <property type="match status" value="1"/>
</dbReference>
<dbReference type="Pfam" id="PF03588">
    <property type="entry name" value="Leu_Phe_trans"/>
    <property type="match status" value="1"/>
</dbReference>
<comment type="similarity">
    <text evidence="9 15">Belongs to the L/F-transferase family.</text>
</comment>
<evidence type="ECO:0000256" key="1">
    <source>
        <dbReference type="ARBA" id="ARBA00004496"/>
    </source>
</evidence>
<evidence type="ECO:0000256" key="4">
    <source>
        <dbReference type="ARBA" id="ARBA00023315"/>
    </source>
</evidence>
<dbReference type="InterPro" id="IPR004616">
    <property type="entry name" value="Leu/Phe-tRNA_Trfase"/>
</dbReference>
<comment type="subcellular location">
    <subcellularLocation>
        <location evidence="1 15">Cytoplasm</location>
    </subcellularLocation>
</comment>
<name>A0AAJ1BGA2_9GAMM</name>
<evidence type="ECO:0000256" key="5">
    <source>
        <dbReference type="ARBA" id="ARBA00050607"/>
    </source>
</evidence>
<dbReference type="Gene3D" id="3.40.630.70">
    <property type="entry name" value="Leucyl/phenylalanyl-tRNA-protein transferase, C-terminal domain"/>
    <property type="match status" value="1"/>
</dbReference>
<dbReference type="GO" id="GO:0008914">
    <property type="term" value="F:leucyl-tRNA--protein transferase activity"/>
    <property type="evidence" value="ECO:0007669"/>
    <property type="project" value="UniProtKB-UniRule"/>
</dbReference>
<evidence type="ECO:0000256" key="8">
    <source>
        <dbReference type="ARBA" id="ARBA00054043"/>
    </source>
</evidence>
<comment type="catalytic activity">
    <reaction evidence="5 15">
        <text>L-phenylalanyl-tRNA(Phe) + an N-terminal L-alpha-aminoacyl-[protein] = an N-terminal L-phenylalanyl-L-alpha-aminoacyl-[protein] + tRNA(Phe)</text>
        <dbReference type="Rhea" id="RHEA:43632"/>
        <dbReference type="Rhea" id="RHEA-COMP:9668"/>
        <dbReference type="Rhea" id="RHEA-COMP:9699"/>
        <dbReference type="Rhea" id="RHEA-COMP:10636"/>
        <dbReference type="Rhea" id="RHEA-COMP:10637"/>
        <dbReference type="ChEBI" id="CHEBI:78442"/>
        <dbReference type="ChEBI" id="CHEBI:78531"/>
        <dbReference type="ChEBI" id="CHEBI:78597"/>
        <dbReference type="ChEBI" id="CHEBI:83561"/>
        <dbReference type="EC" id="2.3.2.6"/>
    </reaction>
</comment>
<dbReference type="InterPro" id="IPR016181">
    <property type="entry name" value="Acyl_CoA_acyltransferase"/>
</dbReference>
<dbReference type="PANTHER" id="PTHR30098:SF2">
    <property type="entry name" value="LEUCYL_PHENYLALANYL-TRNA--PROTEIN TRANSFERASE"/>
    <property type="match status" value="1"/>
</dbReference>
<dbReference type="Gene3D" id="3.30.70.3550">
    <property type="entry name" value="Leucyl/phenylalanyl-tRNA-protein transferase, N-terminal domain"/>
    <property type="match status" value="1"/>
</dbReference>
<evidence type="ECO:0000256" key="12">
    <source>
        <dbReference type="ARBA" id="ARBA00077136"/>
    </source>
</evidence>
<reference evidence="16 17" key="1">
    <citation type="submission" date="2022-02" db="EMBL/GenBank/DDBJ databases">
        <title>The genome sequence of Shewanella sp. 3B26.</title>
        <authorList>
            <person name="Du J."/>
        </authorList>
    </citation>
    <scope>NUCLEOTIDE SEQUENCE [LARGE SCALE GENOMIC DNA]</scope>
    <source>
        <strain evidence="16 17">3B26</strain>
    </source>
</reference>
<evidence type="ECO:0000256" key="13">
    <source>
        <dbReference type="ARBA" id="ARBA00077165"/>
    </source>
</evidence>
<dbReference type="GO" id="GO:0030163">
    <property type="term" value="P:protein catabolic process"/>
    <property type="evidence" value="ECO:0007669"/>
    <property type="project" value="UniProtKB-UniRule"/>
</dbReference>
<protein>
    <recommendedName>
        <fullName evidence="11 15">Leucyl/phenylalanyl-tRNA--protein transferase</fullName>
        <ecNumber evidence="10 15">2.3.2.6</ecNumber>
    </recommendedName>
    <alternativeName>
        <fullName evidence="12 15">L/F-transferase</fullName>
    </alternativeName>
    <alternativeName>
        <fullName evidence="13 15">Leucyltransferase</fullName>
    </alternativeName>
    <alternativeName>
        <fullName evidence="14 15">Phenyalanyltransferase</fullName>
    </alternativeName>
</protein>
<dbReference type="PANTHER" id="PTHR30098">
    <property type="entry name" value="LEUCYL/PHENYLALANYL-TRNA--PROTEIN TRANSFERASE"/>
    <property type="match status" value="1"/>
</dbReference>
<accession>A0AAJ1BGA2</accession>
<proteinExistence type="inferred from homology"/>
<evidence type="ECO:0000313" key="17">
    <source>
        <dbReference type="Proteomes" id="UP001297581"/>
    </source>
</evidence>
<organism evidence="16 17">
    <name type="scientific">Shewanella zhuhaiensis</name>
    <dbReference type="NCBI Taxonomy" id="2919576"/>
    <lineage>
        <taxon>Bacteria</taxon>
        <taxon>Pseudomonadati</taxon>
        <taxon>Pseudomonadota</taxon>
        <taxon>Gammaproteobacteria</taxon>
        <taxon>Alteromonadales</taxon>
        <taxon>Shewanellaceae</taxon>
        <taxon>Shewanella</taxon>
    </lineage>
</organism>
<gene>
    <name evidence="15 16" type="primary">aat</name>
    <name evidence="16" type="ORF">MJ923_07290</name>
</gene>